<name>A0A4Y2TD74_ARAVE</name>
<sequence>MSKFKSDYESLENEILKCKCDYEFILRELETLQKNQANFLKFFRETFEENKIIHPIKSEMIKLKSNLIDLIKEKDKLKDQLKKLNRCNGNIMRKDENECKSEPVEKTRVKITLKPWIDEVDKIIEEVYKRWVDFGQTITLE</sequence>
<dbReference type="EMBL" id="BGPR01027596">
    <property type="protein sequence ID" value="GBN98211.1"/>
    <property type="molecule type" value="Genomic_DNA"/>
</dbReference>
<feature type="coiled-coil region" evidence="1">
    <location>
        <begin position="60"/>
        <end position="87"/>
    </location>
</feature>
<evidence type="ECO:0000256" key="1">
    <source>
        <dbReference type="SAM" id="Coils"/>
    </source>
</evidence>
<evidence type="ECO:0000313" key="2">
    <source>
        <dbReference type="EMBL" id="GBN98211.1"/>
    </source>
</evidence>
<protein>
    <submittedName>
        <fullName evidence="2">Uncharacterized protein</fullName>
    </submittedName>
</protein>
<accession>A0A4Y2TD74</accession>
<gene>
    <name evidence="2" type="ORF">AVEN_149171_1</name>
</gene>
<organism evidence="2 3">
    <name type="scientific">Araneus ventricosus</name>
    <name type="common">Orbweaver spider</name>
    <name type="synonym">Epeira ventricosa</name>
    <dbReference type="NCBI Taxonomy" id="182803"/>
    <lineage>
        <taxon>Eukaryota</taxon>
        <taxon>Metazoa</taxon>
        <taxon>Ecdysozoa</taxon>
        <taxon>Arthropoda</taxon>
        <taxon>Chelicerata</taxon>
        <taxon>Arachnida</taxon>
        <taxon>Araneae</taxon>
        <taxon>Araneomorphae</taxon>
        <taxon>Entelegynae</taxon>
        <taxon>Araneoidea</taxon>
        <taxon>Araneidae</taxon>
        <taxon>Araneus</taxon>
    </lineage>
</organism>
<keyword evidence="1" id="KW-0175">Coiled coil</keyword>
<reference evidence="2 3" key="1">
    <citation type="journal article" date="2019" name="Sci. Rep.">
        <title>Orb-weaving spider Araneus ventricosus genome elucidates the spidroin gene catalogue.</title>
        <authorList>
            <person name="Kono N."/>
            <person name="Nakamura H."/>
            <person name="Ohtoshi R."/>
            <person name="Moran D.A.P."/>
            <person name="Shinohara A."/>
            <person name="Yoshida Y."/>
            <person name="Fujiwara M."/>
            <person name="Mori M."/>
            <person name="Tomita M."/>
            <person name="Arakawa K."/>
        </authorList>
    </citation>
    <scope>NUCLEOTIDE SEQUENCE [LARGE SCALE GENOMIC DNA]</scope>
</reference>
<keyword evidence="3" id="KW-1185">Reference proteome</keyword>
<evidence type="ECO:0000313" key="3">
    <source>
        <dbReference type="Proteomes" id="UP000499080"/>
    </source>
</evidence>
<dbReference type="Proteomes" id="UP000499080">
    <property type="component" value="Unassembled WGS sequence"/>
</dbReference>
<dbReference type="AlphaFoldDB" id="A0A4Y2TD74"/>
<proteinExistence type="predicted"/>
<comment type="caution">
    <text evidence="2">The sequence shown here is derived from an EMBL/GenBank/DDBJ whole genome shotgun (WGS) entry which is preliminary data.</text>
</comment>